<proteinExistence type="predicted"/>
<dbReference type="EMBL" id="CP019336">
    <property type="protein sequence ID" value="AUC20607.1"/>
    <property type="molecule type" value="Genomic_DNA"/>
</dbReference>
<keyword evidence="2" id="KW-1185">Reference proteome</keyword>
<gene>
    <name evidence="1" type="ORF">BTO15_00085</name>
</gene>
<dbReference type="RefSeq" id="WP_208889905.1">
    <property type="nucleotide sequence ID" value="NZ_CP019336.1"/>
</dbReference>
<evidence type="ECO:0000313" key="2">
    <source>
        <dbReference type="Proteomes" id="UP000232721"/>
    </source>
</evidence>
<name>A0ABN5F342_9FLAO</name>
<sequence length="394" mass="44958">MKFIFTLSVFFILLFAIIGCQKNKIIENQFSSLSDTIFIKTKIIKGNGLFDLGFGHPKFKDTLNTFSNSIVYPKGIKNLKRFQLKTDFKEKKDYNVEILLGNKNNKQVFIVDENNNKDLTDDLVRECEKISWNSPPKAVKCEYLISNGKQIVKESSWLCIGSAKGKILIGKREHLIGQFTIDNENFEIGVAGYRNPMSFTYGFGSKISVLSNLGVKTETLVKSDLMNIGELINLNNKFYRFESISRKGDLITLIKEENFETKIGTQKGIIAPTFEVISIARDTIRSSNLNSKITIIANSCGCGGDKKSTEAFYEMEKSLGKLINILHVDSNLKKSDIGIHIDSEEEFNKNFYNNYRKQYCSRICYVIGMDNRIMDKFNINEWKTKTAKIINEKN</sequence>
<accession>A0ABN5F342</accession>
<reference evidence="1 2" key="1">
    <citation type="submission" date="2017-02" db="EMBL/GenBank/DDBJ databases">
        <title>Trade-off between light-utilization and light-protection in marine flavobacteria.</title>
        <authorList>
            <person name="Kumagai Y."/>
            <person name="Yoshizawa S."/>
            <person name="Kogure K."/>
            <person name="Iwasaki W."/>
        </authorList>
    </citation>
    <scope>NUCLEOTIDE SEQUENCE [LARGE SCALE GENOMIC DNA]</scope>
    <source>
        <strain evidence="1 2">KCTC 23670</strain>
    </source>
</reference>
<protein>
    <submittedName>
        <fullName evidence="1">Uncharacterized protein</fullName>
    </submittedName>
</protein>
<organism evidence="1 2">
    <name type="scientific">Polaribacter sejongensis</name>
    <dbReference type="NCBI Taxonomy" id="985043"/>
    <lineage>
        <taxon>Bacteria</taxon>
        <taxon>Pseudomonadati</taxon>
        <taxon>Bacteroidota</taxon>
        <taxon>Flavobacteriia</taxon>
        <taxon>Flavobacteriales</taxon>
        <taxon>Flavobacteriaceae</taxon>
    </lineage>
</organism>
<evidence type="ECO:0000313" key="1">
    <source>
        <dbReference type="EMBL" id="AUC20607.1"/>
    </source>
</evidence>
<dbReference type="Proteomes" id="UP000232721">
    <property type="component" value="Chromosome"/>
</dbReference>
<dbReference type="PROSITE" id="PS51257">
    <property type="entry name" value="PROKAR_LIPOPROTEIN"/>
    <property type="match status" value="1"/>
</dbReference>